<accession>A0A2M7TGA0</accession>
<comment type="caution">
    <text evidence="3">The sequence shown here is derived from an EMBL/GenBank/DDBJ whole genome shotgun (WGS) entry which is preliminary data.</text>
</comment>
<dbReference type="EMBL" id="PFNM01000022">
    <property type="protein sequence ID" value="PIZ45073.1"/>
    <property type="molecule type" value="Genomic_DNA"/>
</dbReference>
<proteinExistence type="predicted"/>
<feature type="chain" id="PRO_5014928551" description="DUF5667 domain-containing protein" evidence="2">
    <location>
        <begin position="36"/>
        <end position="190"/>
    </location>
</feature>
<feature type="signal peptide" evidence="2">
    <location>
        <begin position="1"/>
        <end position="35"/>
    </location>
</feature>
<keyword evidence="2" id="KW-0732">Signal</keyword>
<sequence length="190" mass="21389">MQKTMQKLKINSLFIVSLVLVFAFSFFIASVSAYAAGKDDNIEKGNQAQSRDVEEHRSAVSNFVQSLLSVADREGGIGEQVRVIAREQNQSASTTVHAMGKIQSRSKIKTFFFGSDYKNLGALRSEIVQTKNRLNQLDKLVENAQTAVDKAELQNQVQTLKQEQQKIDTFLKANENKFSLFGWFTKLFSK</sequence>
<feature type="coiled-coil region" evidence="1">
    <location>
        <begin position="120"/>
        <end position="163"/>
    </location>
</feature>
<dbReference type="AlphaFoldDB" id="A0A2M7TGA0"/>
<evidence type="ECO:0000313" key="4">
    <source>
        <dbReference type="Proteomes" id="UP000230553"/>
    </source>
</evidence>
<evidence type="ECO:0008006" key="5">
    <source>
        <dbReference type="Google" id="ProtNLM"/>
    </source>
</evidence>
<evidence type="ECO:0000256" key="2">
    <source>
        <dbReference type="SAM" id="SignalP"/>
    </source>
</evidence>
<protein>
    <recommendedName>
        <fullName evidence="5">DUF5667 domain-containing protein</fullName>
    </recommendedName>
</protein>
<evidence type="ECO:0000256" key="1">
    <source>
        <dbReference type="SAM" id="Coils"/>
    </source>
</evidence>
<reference evidence="4" key="1">
    <citation type="submission" date="2017-09" db="EMBL/GenBank/DDBJ databases">
        <title>Depth-based differentiation of microbial function through sediment-hosted aquifers and enrichment of novel symbionts in the deep terrestrial subsurface.</title>
        <authorList>
            <person name="Probst A.J."/>
            <person name="Ladd B."/>
            <person name="Jarett J.K."/>
            <person name="Geller-Mcgrath D.E."/>
            <person name="Sieber C.M.K."/>
            <person name="Emerson J.B."/>
            <person name="Anantharaman K."/>
            <person name="Thomas B.C."/>
            <person name="Malmstrom R."/>
            <person name="Stieglmeier M."/>
            <person name="Klingl A."/>
            <person name="Woyke T."/>
            <person name="Ryan C.M."/>
            <person name="Banfield J.F."/>
        </authorList>
    </citation>
    <scope>NUCLEOTIDE SEQUENCE [LARGE SCALE GENOMIC DNA]</scope>
</reference>
<dbReference type="Proteomes" id="UP000230553">
    <property type="component" value="Unassembled WGS sequence"/>
</dbReference>
<keyword evidence="1" id="KW-0175">Coiled coil</keyword>
<organism evidence="3 4">
    <name type="scientific">Candidatus Wolfebacteria bacterium CG_4_10_14_0_2_um_filter_39_18</name>
    <dbReference type="NCBI Taxonomy" id="1975061"/>
    <lineage>
        <taxon>Bacteria</taxon>
        <taxon>Candidatus Wolfeibacteriota</taxon>
    </lineage>
</organism>
<name>A0A2M7TGA0_9BACT</name>
<evidence type="ECO:0000313" key="3">
    <source>
        <dbReference type="EMBL" id="PIZ45073.1"/>
    </source>
</evidence>
<gene>
    <name evidence="3" type="ORF">COY31_01090</name>
</gene>